<evidence type="ECO:0000256" key="2">
    <source>
        <dbReference type="ARBA" id="ARBA00022475"/>
    </source>
</evidence>
<dbReference type="Proteomes" id="UP000290975">
    <property type="component" value="Unassembled WGS sequence"/>
</dbReference>
<reference evidence="7 8" key="1">
    <citation type="submission" date="2014-12" db="EMBL/GenBank/DDBJ databases">
        <title>Whole genome sequencing of Sphingobium xenophagum OW59.</title>
        <authorList>
            <person name="Ohta Y."/>
            <person name="Nishi S."/>
            <person name="Hatada Y."/>
        </authorList>
    </citation>
    <scope>NUCLEOTIDE SEQUENCE [LARGE SCALE GENOMIC DNA]</scope>
    <source>
        <strain evidence="7 8">OW59</strain>
    </source>
</reference>
<evidence type="ECO:0000313" key="7">
    <source>
        <dbReference type="EMBL" id="GBH31089.1"/>
    </source>
</evidence>
<proteinExistence type="predicted"/>
<evidence type="ECO:0000256" key="3">
    <source>
        <dbReference type="ARBA" id="ARBA00022692"/>
    </source>
</evidence>
<evidence type="ECO:0000256" key="5">
    <source>
        <dbReference type="ARBA" id="ARBA00023136"/>
    </source>
</evidence>
<keyword evidence="4 6" id="KW-1133">Transmembrane helix</keyword>
<comment type="caution">
    <text evidence="7">The sequence shown here is derived from an EMBL/GenBank/DDBJ whole genome shotgun (WGS) entry which is preliminary data.</text>
</comment>
<organism evidence="7 8">
    <name type="scientific">Sphingobium xenophagum</name>
    <dbReference type="NCBI Taxonomy" id="121428"/>
    <lineage>
        <taxon>Bacteria</taxon>
        <taxon>Pseudomonadati</taxon>
        <taxon>Pseudomonadota</taxon>
        <taxon>Alphaproteobacteria</taxon>
        <taxon>Sphingomonadales</taxon>
        <taxon>Sphingomonadaceae</taxon>
        <taxon>Sphingobium</taxon>
    </lineage>
</organism>
<gene>
    <name evidence="7" type="ORF">MBESOW_P2350</name>
</gene>
<keyword evidence="5 6" id="KW-0472">Membrane</keyword>
<feature type="transmembrane region" description="Helical" evidence="6">
    <location>
        <begin position="12"/>
        <end position="30"/>
    </location>
</feature>
<comment type="subcellular location">
    <subcellularLocation>
        <location evidence="1">Cell membrane</location>
        <topology evidence="1">Multi-pass membrane protein</topology>
    </subcellularLocation>
</comment>
<evidence type="ECO:0008006" key="9">
    <source>
        <dbReference type="Google" id="ProtNLM"/>
    </source>
</evidence>
<feature type="transmembrane region" description="Helical" evidence="6">
    <location>
        <begin position="266"/>
        <end position="286"/>
    </location>
</feature>
<dbReference type="GO" id="GO:0005886">
    <property type="term" value="C:plasma membrane"/>
    <property type="evidence" value="ECO:0007669"/>
    <property type="project" value="UniProtKB-SubCell"/>
</dbReference>
<keyword evidence="8" id="KW-1185">Reference proteome</keyword>
<name>A0A401J378_SPHXE</name>
<evidence type="ECO:0000256" key="4">
    <source>
        <dbReference type="ARBA" id="ARBA00022989"/>
    </source>
</evidence>
<dbReference type="PANTHER" id="PTHR39087">
    <property type="entry name" value="UPF0104 MEMBRANE PROTEIN MJ1595"/>
    <property type="match status" value="1"/>
</dbReference>
<feature type="transmembrane region" description="Helical" evidence="6">
    <location>
        <begin position="155"/>
        <end position="177"/>
    </location>
</feature>
<accession>A0A401J378</accession>
<dbReference type="AlphaFoldDB" id="A0A401J378"/>
<feature type="transmembrane region" description="Helical" evidence="6">
    <location>
        <begin position="292"/>
        <end position="314"/>
    </location>
</feature>
<feature type="transmembrane region" description="Helical" evidence="6">
    <location>
        <begin position="234"/>
        <end position="254"/>
    </location>
</feature>
<dbReference type="PANTHER" id="PTHR39087:SF2">
    <property type="entry name" value="UPF0104 MEMBRANE PROTEIN MJ1595"/>
    <property type="match status" value="1"/>
</dbReference>
<evidence type="ECO:0000313" key="8">
    <source>
        <dbReference type="Proteomes" id="UP000290975"/>
    </source>
</evidence>
<dbReference type="EMBL" id="BBQY01000014">
    <property type="protein sequence ID" value="GBH31089.1"/>
    <property type="molecule type" value="Genomic_DNA"/>
</dbReference>
<feature type="transmembrane region" description="Helical" evidence="6">
    <location>
        <begin position="120"/>
        <end position="148"/>
    </location>
</feature>
<feature type="transmembrane region" description="Helical" evidence="6">
    <location>
        <begin position="45"/>
        <end position="69"/>
    </location>
</feature>
<keyword evidence="2" id="KW-1003">Cell membrane</keyword>
<dbReference type="RefSeq" id="WP_130753076.1">
    <property type="nucleotide sequence ID" value="NZ_BBQY01000014.1"/>
</dbReference>
<dbReference type="InterPro" id="IPR022791">
    <property type="entry name" value="L-PG_synthase/AglD"/>
</dbReference>
<evidence type="ECO:0000256" key="1">
    <source>
        <dbReference type="ARBA" id="ARBA00004651"/>
    </source>
</evidence>
<dbReference type="Pfam" id="PF03706">
    <property type="entry name" value="LPG_synthase_TM"/>
    <property type="match status" value="1"/>
</dbReference>
<sequence length="329" mass="34989">MHRRVPGGYSRSLAIVLSVAGSIFVVVHFADFERFLRLLRQARPIWLLGAIGLQTLTYISVATGWRLVLARAGNSRSLTSLLPIALSKLFADQAVPAAGMGGNLLLIDRLTRLGVSRGNAAATLIASLIGYYVAYAFLALVMIFVLWLQRDATPLLVGLVTAFMLVALAIPSLALWLRSRGSKPLSPRIERFKPIARLLEVIGDAPAALVKDRRLLAQVSVCNGLVFLADSMTLAVVMMAMGLPFAPGAAFLGLMAGSISGTLSPIPMGLGTFEAAATAMLVSLGAPFEGALASVLVLRGFTLWLPLFPSFYLLRKGGYVDGPDGPKGR</sequence>
<evidence type="ECO:0000256" key="6">
    <source>
        <dbReference type="SAM" id="Phobius"/>
    </source>
</evidence>
<keyword evidence="3 6" id="KW-0812">Transmembrane</keyword>
<protein>
    <recommendedName>
        <fullName evidence="9">Flippase-like domain-containing protein</fullName>
    </recommendedName>
</protein>